<accession>A0ABQ5E895</accession>
<evidence type="ECO:0000313" key="3">
    <source>
        <dbReference type="Proteomes" id="UP001151760"/>
    </source>
</evidence>
<evidence type="ECO:0008006" key="4">
    <source>
        <dbReference type="Google" id="ProtNLM"/>
    </source>
</evidence>
<reference evidence="2" key="1">
    <citation type="journal article" date="2022" name="Int. J. Mol. Sci.">
        <title>Draft Genome of Tanacetum Coccineum: Genomic Comparison of Closely Related Tanacetum-Family Plants.</title>
        <authorList>
            <person name="Yamashiro T."/>
            <person name="Shiraishi A."/>
            <person name="Nakayama K."/>
            <person name="Satake H."/>
        </authorList>
    </citation>
    <scope>NUCLEOTIDE SEQUENCE</scope>
</reference>
<reference evidence="2" key="2">
    <citation type="submission" date="2022-01" db="EMBL/GenBank/DDBJ databases">
        <authorList>
            <person name="Yamashiro T."/>
            <person name="Shiraishi A."/>
            <person name="Satake H."/>
            <person name="Nakayama K."/>
        </authorList>
    </citation>
    <scope>NUCLEOTIDE SEQUENCE</scope>
</reference>
<dbReference type="Proteomes" id="UP001151760">
    <property type="component" value="Unassembled WGS sequence"/>
</dbReference>
<proteinExistence type="predicted"/>
<gene>
    <name evidence="2" type="ORF">Tco_0955791</name>
</gene>
<sequence length="334" mass="38670">MSPIKILGNHSLLQRGGDEVLVQWDNAPADEATWEDRDTFLKTFPTFDLKDKVSVEGESNDTGHHEAQLEGVQLVGVNAKRQSKKPTWMSDYVWKILSSIRVNQQIQRIDLCYLILAYISWHQDLKFLIKMPLRKSKNLSDVYEQKLKQRIMERMEERLDQFVDQLADLMNDMMNPRRRGDRNGRRSEGEESENPFFEGDGSSSDEQPDRPRTLFAEPIIWDIGDEKEEYPFVDNYLNFQEDENNVPFSSVVLGVEEESMPIYDTDIEDVIEEEEGFVRKGGFGGEEDSIEDIVVVANDLCSLMIQTTLSVYFEEYINTKSHELMSFGKSIIIK</sequence>
<feature type="region of interest" description="Disordered" evidence="1">
    <location>
        <begin position="173"/>
        <end position="211"/>
    </location>
</feature>
<organism evidence="2 3">
    <name type="scientific">Tanacetum coccineum</name>
    <dbReference type="NCBI Taxonomy" id="301880"/>
    <lineage>
        <taxon>Eukaryota</taxon>
        <taxon>Viridiplantae</taxon>
        <taxon>Streptophyta</taxon>
        <taxon>Embryophyta</taxon>
        <taxon>Tracheophyta</taxon>
        <taxon>Spermatophyta</taxon>
        <taxon>Magnoliopsida</taxon>
        <taxon>eudicotyledons</taxon>
        <taxon>Gunneridae</taxon>
        <taxon>Pentapetalae</taxon>
        <taxon>asterids</taxon>
        <taxon>campanulids</taxon>
        <taxon>Asterales</taxon>
        <taxon>Asteraceae</taxon>
        <taxon>Asteroideae</taxon>
        <taxon>Anthemideae</taxon>
        <taxon>Anthemidinae</taxon>
        <taxon>Tanacetum</taxon>
    </lineage>
</organism>
<protein>
    <recommendedName>
        <fullName evidence="4">Chromo domain-containing protein</fullName>
    </recommendedName>
</protein>
<evidence type="ECO:0000256" key="1">
    <source>
        <dbReference type="SAM" id="MobiDB-lite"/>
    </source>
</evidence>
<feature type="non-terminal residue" evidence="2">
    <location>
        <position position="334"/>
    </location>
</feature>
<name>A0ABQ5E895_9ASTR</name>
<dbReference type="EMBL" id="BQNB010016037">
    <property type="protein sequence ID" value="GJT47076.1"/>
    <property type="molecule type" value="Genomic_DNA"/>
</dbReference>
<keyword evidence="3" id="KW-1185">Reference proteome</keyword>
<evidence type="ECO:0000313" key="2">
    <source>
        <dbReference type="EMBL" id="GJT47076.1"/>
    </source>
</evidence>
<comment type="caution">
    <text evidence="2">The sequence shown here is derived from an EMBL/GenBank/DDBJ whole genome shotgun (WGS) entry which is preliminary data.</text>
</comment>